<feature type="transmembrane region" description="Helical" evidence="5">
    <location>
        <begin position="236"/>
        <end position="253"/>
    </location>
</feature>
<keyword evidence="3 5" id="KW-1133">Transmembrane helix</keyword>
<evidence type="ECO:0000256" key="1">
    <source>
        <dbReference type="ARBA" id="ARBA00004141"/>
    </source>
</evidence>
<gene>
    <name evidence="7" type="ORF">KDD93_02435</name>
</gene>
<feature type="domain" description="O-antigen ligase-related" evidence="6">
    <location>
        <begin position="197"/>
        <end position="332"/>
    </location>
</feature>
<evidence type="ECO:0000256" key="2">
    <source>
        <dbReference type="ARBA" id="ARBA00022692"/>
    </source>
</evidence>
<keyword evidence="2 5" id="KW-0812">Transmembrane</keyword>
<dbReference type="InterPro" id="IPR051533">
    <property type="entry name" value="WaaL-like"/>
</dbReference>
<feature type="transmembrane region" description="Helical" evidence="5">
    <location>
        <begin position="66"/>
        <end position="85"/>
    </location>
</feature>
<keyword evidence="8" id="KW-1185">Reference proteome</keyword>
<accession>A0ABS5HH45</accession>
<organism evidence="7 8">
    <name type="scientific">Campylobacter anatolicus</name>
    <dbReference type="NCBI Taxonomy" id="2829105"/>
    <lineage>
        <taxon>Bacteria</taxon>
        <taxon>Pseudomonadati</taxon>
        <taxon>Campylobacterota</taxon>
        <taxon>Epsilonproteobacteria</taxon>
        <taxon>Campylobacterales</taxon>
        <taxon>Campylobacteraceae</taxon>
        <taxon>Campylobacter</taxon>
    </lineage>
</organism>
<evidence type="ECO:0000256" key="4">
    <source>
        <dbReference type="ARBA" id="ARBA00023136"/>
    </source>
</evidence>
<feature type="transmembrane region" description="Helical" evidence="5">
    <location>
        <begin position="35"/>
        <end position="54"/>
    </location>
</feature>
<feature type="transmembrane region" description="Helical" evidence="5">
    <location>
        <begin position="130"/>
        <end position="150"/>
    </location>
</feature>
<comment type="caution">
    <text evidence="7">The sequence shown here is derived from an EMBL/GenBank/DDBJ whole genome shotgun (WGS) entry which is preliminary data.</text>
</comment>
<dbReference type="GO" id="GO:0016874">
    <property type="term" value="F:ligase activity"/>
    <property type="evidence" value="ECO:0007669"/>
    <property type="project" value="UniProtKB-KW"/>
</dbReference>
<proteinExistence type="predicted"/>
<dbReference type="Proteomes" id="UP000682951">
    <property type="component" value="Unassembled WGS sequence"/>
</dbReference>
<evidence type="ECO:0000256" key="5">
    <source>
        <dbReference type="SAM" id="Phobius"/>
    </source>
</evidence>
<feature type="transmembrane region" description="Helical" evidence="5">
    <location>
        <begin position="97"/>
        <end position="118"/>
    </location>
</feature>
<dbReference type="RefSeq" id="WP_212141594.1">
    <property type="nucleotide sequence ID" value="NZ_JAGSSW010000002.1"/>
</dbReference>
<comment type="subcellular location">
    <subcellularLocation>
        <location evidence="1">Membrane</location>
        <topology evidence="1">Multi-pass membrane protein</topology>
    </subcellularLocation>
</comment>
<keyword evidence="4 5" id="KW-0472">Membrane</keyword>
<feature type="transmembrane region" description="Helical" evidence="5">
    <location>
        <begin position="199"/>
        <end position="224"/>
    </location>
</feature>
<evidence type="ECO:0000259" key="6">
    <source>
        <dbReference type="Pfam" id="PF04932"/>
    </source>
</evidence>
<feature type="transmembrane region" description="Helical" evidence="5">
    <location>
        <begin position="319"/>
        <end position="342"/>
    </location>
</feature>
<feature type="transmembrane region" description="Helical" evidence="5">
    <location>
        <begin position="348"/>
        <end position="368"/>
    </location>
</feature>
<dbReference type="Pfam" id="PF04932">
    <property type="entry name" value="Wzy_C"/>
    <property type="match status" value="1"/>
</dbReference>
<evidence type="ECO:0000313" key="7">
    <source>
        <dbReference type="EMBL" id="MBR8463427.1"/>
    </source>
</evidence>
<keyword evidence="7" id="KW-0436">Ligase</keyword>
<name>A0ABS5HH45_9BACT</name>
<protein>
    <submittedName>
        <fullName evidence="7">O-antigen ligase family protein</fullName>
    </submittedName>
</protein>
<evidence type="ECO:0000256" key="3">
    <source>
        <dbReference type="ARBA" id="ARBA00022989"/>
    </source>
</evidence>
<reference evidence="7 8" key="1">
    <citation type="submission" date="2021-04" db="EMBL/GenBank/DDBJ databases">
        <title>Molecular and phenotypic characterization and identification of bacterial isolates recovered from the Anatolian ground squirrels (Spermophilus xanthoprymnus) and which have the potential to form a new species in the Campylobacter genus.</title>
        <authorList>
            <person name="Aydin F."/>
            <person name="Abay S."/>
            <person name="Kayman T."/>
            <person name="Karakaya E."/>
            <person name="Mustak H.K."/>
            <person name="Mustak I.B."/>
            <person name="Bilgin N."/>
            <person name="Duzler A."/>
            <person name="Sahin O."/>
            <person name="Guran O."/>
            <person name="Saticioglu I.B."/>
        </authorList>
    </citation>
    <scope>NUCLEOTIDE SEQUENCE [LARGE SCALE GENOMIC DNA]</scope>
    <source>
        <strain evidence="8">faydin-G24</strain>
    </source>
</reference>
<feature type="transmembrane region" description="Helical" evidence="5">
    <location>
        <begin position="170"/>
        <end position="187"/>
    </location>
</feature>
<sequence>MNTTRIKEYFNQPWQILLYKFLLFTWVVSIPFKNVAYQISFVLLDLFFIAHVIYHRNFSCIKEILSNVKFIAICFCGVMLSLIISNALNTEFISQKAWSNTALFVFRTGLIFIALGYFYRLKFFSIDEIIFALLAGLSLVGLTAIVAIGQDPSIIFNVTDGLTGSLSSRTIFGLFAGLGLVSSFVLVKNKAMKSSLIFIFLFLTIFSFARSSWVASGVAISVFIILNFKNIGKKELITVTTLVLFVVILYLSFDSFQQRVSALINLNSSGRFTIWTYSIQMIQQSPIFGYGLDSFRYLPNTPALQRTDFNATHNIILELLLYTGIFGAIFYLSLIFATFLKAYKSQNFAIFTLFTYMFVLCLFDFGAYSKEPQSMITIFIFLLYAHKFKE</sequence>
<dbReference type="PANTHER" id="PTHR37422:SF13">
    <property type="entry name" value="LIPOPOLYSACCHARIDE BIOSYNTHESIS PROTEIN PA4999-RELATED"/>
    <property type="match status" value="1"/>
</dbReference>
<feature type="transmembrane region" description="Helical" evidence="5">
    <location>
        <begin position="12"/>
        <end position="29"/>
    </location>
</feature>
<dbReference type="EMBL" id="JAGSSW010000002">
    <property type="protein sequence ID" value="MBR8463427.1"/>
    <property type="molecule type" value="Genomic_DNA"/>
</dbReference>
<dbReference type="InterPro" id="IPR007016">
    <property type="entry name" value="O-antigen_ligase-rel_domated"/>
</dbReference>
<evidence type="ECO:0000313" key="8">
    <source>
        <dbReference type="Proteomes" id="UP000682951"/>
    </source>
</evidence>
<dbReference type="PANTHER" id="PTHR37422">
    <property type="entry name" value="TEICHURONIC ACID BIOSYNTHESIS PROTEIN TUAE"/>
    <property type="match status" value="1"/>
</dbReference>